<organism evidence="6 7">
    <name type="scientific">Blastopirellula marina DSM 3645</name>
    <dbReference type="NCBI Taxonomy" id="314230"/>
    <lineage>
        <taxon>Bacteria</taxon>
        <taxon>Pseudomonadati</taxon>
        <taxon>Planctomycetota</taxon>
        <taxon>Planctomycetia</taxon>
        <taxon>Pirellulales</taxon>
        <taxon>Pirellulaceae</taxon>
        <taxon>Blastopirellula</taxon>
    </lineage>
</organism>
<dbReference type="AlphaFoldDB" id="A3ZZZ9"/>
<dbReference type="HAMAP" id="MF_02087">
    <property type="entry name" value="PLP_homeostasis"/>
    <property type="match status" value="1"/>
</dbReference>
<dbReference type="PANTHER" id="PTHR10146">
    <property type="entry name" value="PROLINE SYNTHETASE CO-TRANSCRIBED BACTERIAL HOMOLOG PROTEIN"/>
    <property type="match status" value="1"/>
</dbReference>
<dbReference type="STRING" id="314230.DSM3645_27246"/>
<comment type="caution">
    <text evidence="6">The sequence shown here is derived from an EMBL/GenBank/DDBJ whole genome shotgun (WGS) entry which is preliminary data.</text>
</comment>
<dbReference type="InterPro" id="IPR029066">
    <property type="entry name" value="PLP-binding_barrel"/>
</dbReference>
<evidence type="ECO:0000259" key="5">
    <source>
        <dbReference type="Pfam" id="PF01168"/>
    </source>
</evidence>
<comment type="cofactor">
    <cofactor evidence="3">
        <name>pyridoxal 5'-phosphate</name>
        <dbReference type="ChEBI" id="CHEBI:597326"/>
    </cofactor>
</comment>
<feature type="modified residue" description="N6-(pyridoxal phosphate)lysine" evidence="2 3">
    <location>
        <position position="41"/>
    </location>
</feature>
<feature type="domain" description="Alanine racemase N-terminal" evidence="5">
    <location>
        <begin position="20"/>
        <end position="230"/>
    </location>
</feature>
<dbReference type="Gene3D" id="3.20.20.10">
    <property type="entry name" value="Alanine racemase"/>
    <property type="match status" value="1"/>
</dbReference>
<keyword evidence="1 2" id="KW-0663">Pyridoxal phosphate</keyword>
<dbReference type="Pfam" id="PF01168">
    <property type="entry name" value="Ala_racemase_N"/>
    <property type="match status" value="1"/>
</dbReference>
<gene>
    <name evidence="6" type="ORF">DSM3645_27246</name>
</gene>
<dbReference type="HOGENOM" id="CLU_059988_1_2_0"/>
<dbReference type="InterPro" id="IPR001608">
    <property type="entry name" value="Ala_racemase_N"/>
</dbReference>
<dbReference type="SUPFAM" id="SSF51419">
    <property type="entry name" value="PLP-binding barrel"/>
    <property type="match status" value="1"/>
</dbReference>
<reference evidence="6 7" key="1">
    <citation type="submission" date="2006-02" db="EMBL/GenBank/DDBJ databases">
        <authorList>
            <person name="Amann R."/>
            <person name="Ferriera S."/>
            <person name="Johnson J."/>
            <person name="Kravitz S."/>
            <person name="Halpern A."/>
            <person name="Remington K."/>
            <person name="Beeson K."/>
            <person name="Tran B."/>
            <person name="Rogers Y.-H."/>
            <person name="Friedman R."/>
            <person name="Venter J.C."/>
        </authorList>
    </citation>
    <scope>NUCLEOTIDE SEQUENCE [LARGE SCALE GENOMIC DNA]</scope>
    <source>
        <strain evidence="6 7">DSM 3645</strain>
    </source>
</reference>
<evidence type="ECO:0000256" key="2">
    <source>
        <dbReference type="HAMAP-Rule" id="MF_02087"/>
    </source>
</evidence>
<evidence type="ECO:0000256" key="1">
    <source>
        <dbReference type="ARBA" id="ARBA00022898"/>
    </source>
</evidence>
<evidence type="ECO:0000313" key="6">
    <source>
        <dbReference type="EMBL" id="EAQ77946.1"/>
    </source>
</evidence>
<dbReference type="eggNOG" id="COG0325">
    <property type="taxonomic scope" value="Bacteria"/>
</dbReference>
<comment type="similarity">
    <text evidence="2 4">Belongs to the pyridoxal phosphate-binding protein YggS/PROSC family.</text>
</comment>
<dbReference type="NCBIfam" id="TIGR00044">
    <property type="entry name" value="YggS family pyridoxal phosphate-dependent enzyme"/>
    <property type="match status" value="1"/>
</dbReference>
<dbReference type="Proteomes" id="UP000004358">
    <property type="component" value="Unassembled WGS sequence"/>
</dbReference>
<sequence>MQTAQRERLAENLAEVRGKIAAAADRAGRSSDDVRLIAVTKYVDLETTEALFELGCCDLGESRPQQLWARAEQFAARPVRWHMIGHLQTNKAKRTAPVLSWLHAGDSLRLLKAVDAAATADRRVQALLEINISGDAAKHGIAPDDAPRVLEEAAKLPHLEIRGLMGMAALAGGVDVARANFAALRELRDRLAADAPDNIELTELSMGMSGDYQAAIEEGATMVRVGSSLFEGIER</sequence>
<dbReference type="InterPro" id="IPR011078">
    <property type="entry name" value="PyrdxlP_homeostasis"/>
</dbReference>
<dbReference type="CDD" id="cd00635">
    <property type="entry name" value="PLPDE_III_YBL036c_like"/>
    <property type="match status" value="1"/>
</dbReference>
<dbReference type="GO" id="GO:0030170">
    <property type="term" value="F:pyridoxal phosphate binding"/>
    <property type="evidence" value="ECO:0007669"/>
    <property type="project" value="UniProtKB-UniRule"/>
</dbReference>
<comment type="function">
    <text evidence="2">Pyridoxal 5'-phosphate (PLP)-binding protein, which is involved in PLP homeostasis.</text>
</comment>
<evidence type="ECO:0000256" key="3">
    <source>
        <dbReference type="PIRSR" id="PIRSR004848-1"/>
    </source>
</evidence>
<protein>
    <recommendedName>
        <fullName evidence="2">Pyridoxal phosphate homeostasis protein</fullName>
        <shortName evidence="2">PLP homeostasis protein</shortName>
    </recommendedName>
</protein>
<dbReference type="OrthoDB" id="9804072at2"/>
<name>A3ZZZ9_9BACT</name>
<dbReference type="PANTHER" id="PTHR10146:SF14">
    <property type="entry name" value="PYRIDOXAL PHOSPHATE HOMEOSTASIS PROTEIN"/>
    <property type="match status" value="1"/>
</dbReference>
<evidence type="ECO:0000256" key="4">
    <source>
        <dbReference type="RuleBase" id="RU004514"/>
    </source>
</evidence>
<evidence type="ECO:0000313" key="7">
    <source>
        <dbReference type="Proteomes" id="UP000004358"/>
    </source>
</evidence>
<dbReference type="EMBL" id="AANZ01000026">
    <property type="protein sequence ID" value="EAQ77946.1"/>
    <property type="molecule type" value="Genomic_DNA"/>
</dbReference>
<proteinExistence type="inferred from homology"/>
<accession>A3ZZZ9</accession>
<dbReference type="PIRSF" id="PIRSF004848">
    <property type="entry name" value="YBL036c_PLPDEIII"/>
    <property type="match status" value="1"/>
</dbReference>